<dbReference type="InterPro" id="IPR036291">
    <property type="entry name" value="NAD(P)-bd_dom_sf"/>
</dbReference>
<sequence>MASRIVSFIGLDQLSLDMASLLVRSGFLVQGYEVSKRIMEEFSMLGGVGFACPMEAGRGAAVIVVLMPSEEQINDVLFGTLGSLQ</sequence>
<name>W1P0V1_AMBTC</name>
<feature type="domain" description="6-phosphogluconate dehydrogenase NADP-binding" evidence="1">
    <location>
        <begin position="6"/>
        <end position="81"/>
    </location>
</feature>
<dbReference type="Gene3D" id="3.40.50.720">
    <property type="entry name" value="NAD(P)-binding Rossmann-like Domain"/>
    <property type="match status" value="1"/>
</dbReference>
<dbReference type="HOGENOM" id="CLU_2519133_0_0_1"/>
<dbReference type="Proteomes" id="UP000017836">
    <property type="component" value="Unassembled WGS sequence"/>
</dbReference>
<dbReference type="PANTHER" id="PTHR43060">
    <property type="entry name" value="3-HYDROXYISOBUTYRATE DEHYDROGENASE-LIKE 1, MITOCHONDRIAL-RELATED"/>
    <property type="match status" value="1"/>
</dbReference>
<dbReference type="Gramene" id="ERN00585">
    <property type="protein sequence ID" value="ERN00585"/>
    <property type="gene ID" value="AMTR_s00091p00051120"/>
</dbReference>
<dbReference type="PANTHER" id="PTHR43060:SF17">
    <property type="entry name" value="L-THREONATE DEHYDROGENASE"/>
    <property type="match status" value="1"/>
</dbReference>
<dbReference type="SUPFAM" id="SSF51735">
    <property type="entry name" value="NAD(P)-binding Rossmann-fold domains"/>
    <property type="match status" value="1"/>
</dbReference>
<dbReference type="EMBL" id="KI394855">
    <property type="protein sequence ID" value="ERN00585.1"/>
    <property type="molecule type" value="Genomic_DNA"/>
</dbReference>
<dbReference type="GO" id="GO:0050661">
    <property type="term" value="F:NADP binding"/>
    <property type="evidence" value="ECO:0007669"/>
    <property type="project" value="InterPro"/>
</dbReference>
<evidence type="ECO:0000259" key="1">
    <source>
        <dbReference type="Pfam" id="PF03446"/>
    </source>
</evidence>
<dbReference type="AlphaFoldDB" id="W1P0V1"/>
<proteinExistence type="predicted"/>
<protein>
    <recommendedName>
        <fullName evidence="1">6-phosphogluconate dehydrogenase NADP-binding domain-containing protein</fullName>
    </recommendedName>
</protein>
<dbReference type="Pfam" id="PF03446">
    <property type="entry name" value="NAD_binding_2"/>
    <property type="match status" value="1"/>
</dbReference>
<dbReference type="eggNOG" id="KOG0409">
    <property type="taxonomic scope" value="Eukaryota"/>
</dbReference>
<keyword evidence="3" id="KW-1185">Reference proteome</keyword>
<gene>
    <name evidence="2" type="ORF">AMTR_s00091p00051120</name>
</gene>
<organism evidence="2 3">
    <name type="scientific">Amborella trichopoda</name>
    <dbReference type="NCBI Taxonomy" id="13333"/>
    <lineage>
        <taxon>Eukaryota</taxon>
        <taxon>Viridiplantae</taxon>
        <taxon>Streptophyta</taxon>
        <taxon>Embryophyta</taxon>
        <taxon>Tracheophyta</taxon>
        <taxon>Spermatophyta</taxon>
        <taxon>Magnoliopsida</taxon>
        <taxon>Amborellales</taxon>
        <taxon>Amborellaceae</taxon>
        <taxon>Amborella</taxon>
    </lineage>
</organism>
<evidence type="ECO:0000313" key="3">
    <source>
        <dbReference type="Proteomes" id="UP000017836"/>
    </source>
</evidence>
<dbReference type="OMA" id="EVSKRIM"/>
<evidence type="ECO:0000313" key="2">
    <source>
        <dbReference type="EMBL" id="ERN00585.1"/>
    </source>
</evidence>
<feature type="non-terminal residue" evidence="2">
    <location>
        <position position="85"/>
    </location>
</feature>
<dbReference type="InterPro" id="IPR006115">
    <property type="entry name" value="6PGDH_NADP-bd"/>
</dbReference>
<accession>W1P0V1</accession>
<dbReference type="STRING" id="13333.W1P0V1"/>
<reference evidence="3" key="1">
    <citation type="journal article" date="2013" name="Science">
        <title>The Amborella genome and the evolution of flowering plants.</title>
        <authorList>
            <consortium name="Amborella Genome Project"/>
        </authorList>
    </citation>
    <scope>NUCLEOTIDE SEQUENCE [LARGE SCALE GENOMIC DNA]</scope>
</reference>